<feature type="region of interest" description="SAW" evidence="3">
    <location>
        <begin position="72"/>
        <end position="149"/>
    </location>
</feature>
<dbReference type="Pfam" id="PF03514">
    <property type="entry name" value="GRAS"/>
    <property type="match status" value="1"/>
</dbReference>
<evidence type="ECO:0000256" key="1">
    <source>
        <dbReference type="ARBA" id="ARBA00023015"/>
    </source>
</evidence>
<dbReference type="PROSITE" id="PS50985">
    <property type="entry name" value="GRAS"/>
    <property type="match status" value="1"/>
</dbReference>
<dbReference type="AlphaFoldDB" id="A0A068ULW9"/>
<keyword evidence="5" id="KW-1185">Reference proteome</keyword>
<dbReference type="Gramene" id="CDP09277">
    <property type="protein sequence ID" value="CDP09277"/>
    <property type="gene ID" value="GSCOC_T00028563001"/>
</dbReference>
<organism evidence="4 5">
    <name type="scientific">Coffea canephora</name>
    <name type="common">Robusta coffee</name>
    <dbReference type="NCBI Taxonomy" id="49390"/>
    <lineage>
        <taxon>Eukaryota</taxon>
        <taxon>Viridiplantae</taxon>
        <taxon>Streptophyta</taxon>
        <taxon>Embryophyta</taxon>
        <taxon>Tracheophyta</taxon>
        <taxon>Spermatophyta</taxon>
        <taxon>Magnoliopsida</taxon>
        <taxon>eudicotyledons</taxon>
        <taxon>Gunneridae</taxon>
        <taxon>Pentapetalae</taxon>
        <taxon>asterids</taxon>
        <taxon>lamiids</taxon>
        <taxon>Gentianales</taxon>
        <taxon>Rubiaceae</taxon>
        <taxon>Ixoroideae</taxon>
        <taxon>Gardenieae complex</taxon>
        <taxon>Bertiereae - Coffeeae clade</taxon>
        <taxon>Coffeeae</taxon>
        <taxon>Coffea</taxon>
    </lineage>
</organism>
<comment type="similarity">
    <text evidence="3">Belongs to the GRAS family.</text>
</comment>
<dbReference type="PhylomeDB" id="A0A068ULW9"/>
<sequence length="151" mass="16496">MINLSLPANSDICGDRGKYNYYSAIYLGKFVEAIHYYSALFDSLGACYGEESEERQVVEQQLLSREIRNVLAVGGPSRSSDVKFNNWSNLTGASVSSPIKGAGLPCNGTFSTCFLEGSMESEGEMGVEDNGTLKLGWRDLCLLTASEWRPS</sequence>
<comment type="caution">
    <text evidence="3">Lacks conserved residue(s) required for the propagation of feature annotation.</text>
</comment>
<dbReference type="InParanoid" id="A0A068ULW9"/>
<accession>A0A068ULW9</accession>
<reference evidence="5" key="1">
    <citation type="journal article" date="2014" name="Science">
        <title>The coffee genome provides insight into the convergent evolution of caffeine biosynthesis.</title>
        <authorList>
            <person name="Denoeud F."/>
            <person name="Carretero-Paulet L."/>
            <person name="Dereeper A."/>
            <person name="Droc G."/>
            <person name="Guyot R."/>
            <person name="Pietrella M."/>
            <person name="Zheng C."/>
            <person name="Alberti A."/>
            <person name="Anthony F."/>
            <person name="Aprea G."/>
            <person name="Aury J.M."/>
            <person name="Bento P."/>
            <person name="Bernard M."/>
            <person name="Bocs S."/>
            <person name="Campa C."/>
            <person name="Cenci A."/>
            <person name="Combes M.C."/>
            <person name="Crouzillat D."/>
            <person name="Da Silva C."/>
            <person name="Daddiego L."/>
            <person name="De Bellis F."/>
            <person name="Dussert S."/>
            <person name="Garsmeur O."/>
            <person name="Gayraud T."/>
            <person name="Guignon V."/>
            <person name="Jahn K."/>
            <person name="Jamilloux V."/>
            <person name="Joet T."/>
            <person name="Labadie K."/>
            <person name="Lan T."/>
            <person name="Leclercq J."/>
            <person name="Lepelley M."/>
            <person name="Leroy T."/>
            <person name="Li L.T."/>
            <person name="Librado P."/>
            <person name="Lopez L."/>
            <person name="Munoz A."/>
            <person name="Noel B."/>
            <person name="Pallavicini A."/>
            <person name="Perrotta G."/>
            <person name="Poncet V."/>
            <person name="Pot D."/>
            <person name="Priyono X."/>
            <person name="Rigoreau M."/>
            <person name="Rouard M."/>
            <person name="Rozas J."/>
            <person name="Tranchant-Dubreuil C."/>
            <person name="VanBuren R."/>
            <person name="Zhang Q."/>
            <person name="Andrade A.C."/>
            <person name="Argout X."/>
            <person name="Bertrand B."/>
            <person name="de Kochko A."/>
            <person name="Graziosi G."/>
            <person name="Henry R.J."/>
            <person name="Jayarama X."/>
            <person name="Ming R."/>
            <person name="Nagai C."/>
            <person name="Rounsley S."/>
            <person name="Sankoff D."/>
            <person name="Giuliano G."/>
            <person name="Albert V.A."/>
            <person name="Wincker P."/>
            <person name="Lashermes P."/>
        </authorList>
    </citation>
    <scope>NUCLEOTIDE SEQUENCE [LARGE SCALE GENOMIC DNA]</scope>
    <source>
        <strain evidence="5">cv. DH200-94</strain>
    </source>
</reference>
<dbReference type="EMBL" id="HG739121">
    <property type="protein sequence ID" value="CDP09277.1"/>
    <property type="molecule type" value="Genomic_DNA"/>
</dbReference>
<gene>
    <name evidence="4" type="ORF">GSCOC_T00028563001</name>
</gene>
<keyword evidence="2" id="KW-0804">Transcription</keyword>
<evidence type="ECO:0000256" key="3">
    <source>
        <dbReference type="PROSITE-ProRule" id="PRU01191"/>
    </source>
</evidence>
<protein>
    <submittedName>
        <fullName evidence="4">Uncharacterized protein</fullName>
    </submittedName>
</protein>
<dbReference type="Proteomes" id="UP000295252">
    <property type="component" value="Chromosome I"/>
</dbReference>
<proteinExistence type="inferred from homology"/>
<evidence type="ECO:0000313" key="5">
    <source>
        <dbReference type="Proteomes" id="UP000295252"/>
    </source>
</evidence>
<dbReference type="PANTHER" id="PTHR31636">
    <property type="entry name" value="OSJNBA0084A10.13 PROTEIN-RELATED"/>
    <property type="match status" value="1"/>
</dbReference>
<evidence type="ECO:0000256" key="2">
    <source>
        <dbReference type="ARBA" id="ARBA00023163"/>
    </source>
</evidence>
<dbReference type="STRING" id="49390.A0A068ULW9"/>
<keyword evidence="1" id="KW-0805">Transcription regulation</keyword>
<evidence type="ECO:0000313" key="4">
    <source>
        <dbReference type="EMBL" id="CDP09277.1"/>
    </source>
</evidence>
<dbReference type="InterPro" id="IPR005202">
    <property type="entry name" value="TF_GRAS"/>
</dbReference>
<name>A0A068ULW9_COFCA</name>